<name>A0A850TEV9_9BACT</name>
<dbReference type="Proteomes" id="UP000553343">
    <property type="component" value="Unassembled WGS sequence"/>
</dbReference>
<dbReference type="SUPFAM" id="SSF52172">
    <property type="entry name" value="CheY-like"/>
    <property type="match status" value="1"/>
</dbReference>
<gene>
    <name evidence="15" type="ORF">HXW94_17790</name>
</gene>
<dbReference type="InterPro" id="IPR003661">
    <property type="entry name" value="HisK_dim/P_dom"/>
</dbReference>
<accession>A0A850TEV9</accession>
<dbReference type="CDD" id="cd17546">
    <property type="entry name" value="REC_hyHK_CKI1_RcsC-like"/>
    <property type="match status" value="1"/>
</dbReference>
<feature type="modified residue" description="4-aspartylphosphate" evidence="10">
    <location>
        <position position="799"/>
    </location>
</feature>
<feature type="domain" description="Histidine kinase" evidence="12">
    <location>
        <begin position="502"/>
        <end position="727"/>
    </location>
</feature>
<dbReference type="PROSITE" id="PS50109">
    <property type="entry name" value="HIS_KIN"/>
    <property type="match status" value="1"/>
</dbReference>
<dbReference type="GO" id="GO:0016020">
    <property type="term" value="C:membrane"/>
    <property type="evidence" value="ECO:0007669"/>
    <property type="project" value="UniProtKB-SubCell"/>
</dbReference>
<sequence>MFKHTTLKKKAVFFLLSILLPFCLTLVITLTVLWHRTDAFFQSHLTEAEKRIQLSLCLRQKNTQTYARLFSDNRQIRQSAYLNDVGTIKSTLPDNIVSELDVNHIALFDRTGRLLHQVATCAPVMDLSRSKMLQDVLHGSDVTMAHKNGNSFLIETFHRIFHANQKDMVVGAVCVGYWINNDFARSIKNMCGVDIAVFDADRPVASSFTQVQTLKSVSSGIRIPTKNLSHGRGTLFWEDNYTFDSVQVDFSQNGFNKIQIYAVLDHSPLKIALKKTTVTILIAFGLLVSLGAVIAMLIGSGVVQSMNKIIGFARSLSVRQFDQTLEINSADEFAEVASAFNLMSRRLKKSFAQIENQTNEIEKAKTYLNNIINAMPLMLIGVNRNGNIIFLNHEAESFFCDPLDEKKAFCAESYRDLLQHCDTKSLDAIERSVTKITSLRIESVTCRKDTKTLFHRITVFPVTASDDSFVMICLENTTGQHLMETRLRQAEKMESIGRLAGGIAHDFNNILSGIFGYTRLAQMDAQDQKNIMVSLDNIFKAGQRAADLVQQILTFSRQSHPRKSHIKMMIAVKEALKLLKSTLPADIEIQAKIESHSTILADATQMHQIVMNLCTNAYAAMAETRGTLTITLTDITFPDADIQSGISCRIPDGAYIRLQVIDTGHGMDEATLKKAFEPYFTTRELGKGTGLGLTLVHSIVEEHQGYLDVTSTPGKGTRFQLFFPIKIKPLPAKVVPLAQEVPLKGTESVLFVEDEEDVRKPTTELLRHYGYRVQACENGEQALKLFCMTPADYDLVITDMNMPKMRGDALVKEILTIRPDMAIILLTGYSRSFSRERAEAMGIKAYLEKPVTAEFLIKTIRQNCLNLSPNVEMK</sequence>
<dbReference type="InterPro" id="IPR035965">
    <property type="entry name" value="PAS-like_dom_sf"/>
</dbReference>
<evidence type="ECO:0000256" key="2">
    <source>
        <dbReference type="ARBA" id="ARBA00004370"/>
    </source>
</evidence>
<dbReference type="InterPro" id="IPR036890">
    <property type="entry name" value="HATPase_C_sf"/>
</dbReference>
<keyword evidence="8" id="KW-0067">ATP-binding</keyword>
<comment type="caution">
    <text evidence="15">The sequence shown here is derived from an EMBL/GenBank/DDBJ whole genome shotgun (WGS) entry which is preliminary data.</text>
</comment>
<dbReference type="GO" id="GO:0000155">
    <property type="term" value="F:phosphorelay sensor kinase activity"/>
    <property type="evidence" value="ECO:0007669"/>
    <property type="project" value="InterPro"/>
</dbReference>
<dbReference type="PANTHER" id="PTHR43065:SF46">
    <property type="entry name" value="C4-DICARBOXYLATE TRANSPORT SENSOR PROTEIN DCTB"/>
    <property type="match status" value="1"/>
</dbReference>
<dbReference type="InterPro" id="IPR036097">
    <property type="entry name" value="HisK_dim/P_sf"/>
</dbReference>
<evidence type="ECO:0000256" key="4">
    <source>
        <dbReference type="ARBA" id="ARBA00022553"/>
    </source>
</evidence>
<dbReference type="RefSeq" id="WP_178368258.1">
    <property type="nucleotide sequence ID" value="NZ_JACADJ010000116.1"/>
</dbReference>
<proteinExistence type="predicted"/>
<comment type="catalytic activity">
    <reaction evidence="1">
        <text>ATP + protein L-histidine = ADP + protein N-phospho-L-histidine.</text>
        <dbReference type="EC" id="2.7.13.3"/>
    </reaction>
</comment>
<evidence type="ECO:0000259" key="14">
    <source>
        <dbReference type="PROSITE" id="PS50885"/>
    </source>
</evidence>
<dbReference type="CDD" id="cd06225">
    <property type="entry name" value="HAMP"/>
    <property type="match status" value="1"/>
</dbReference>
<dbReference type="Gene3D" id="3.40.50.2300">
    <property type="match status" value="1"/>
</dbReference>
<dbReference type="SMART" id="SM00387">
    <property type="entry name" value="HATPase_c"/>
    <property type="match status" value="1"/>
</dbReference>
<feature type="domain" description="Response regulatory" evidence="13">
    <location>
        <begin position="748"/>
        <end position="864"/>
    </location>
</feature>
<dbReference type="PANTHER" id="PTHR43065">
    <property type="entry name" value="SENSOR HISTIDINE KINASE"/>
    <property type="match status" value="1"/>
</dbReference>
<dbReference type="AlphaFoldDB" id="A0A850TEV9"/>
<organism evidence="15 16">
    <name type="scientific">Desulfobacter latus</name>
    <dbReference type="NCBI Taxonomy" id="2292"/>
    <lineage>
        <taxon>Bacteria</taxon>
        <taxon>Pseudomonadati</taxon>
        <taxon>Thermodesulfobacteriota</taxon>
        <taxon>Desulfobacteria</taxon>
        <taxon>Desulfobacterales</taxon>
        <taxon>Desulfobacteraceae</taxon>
        <taxon>Desulfobacter</taxon>
    </lineage>
</organism>
<evidence type="ECO:0000256" key="6">
    <source>
        <dbReference type="ARBA" id="ARBA00022741"/>
    </source>
</evidence>
<dbReference type="PROSITE" id="PS50110">
    <property type="entry name" value="RESPONSE_REGULATORY"/>
    <property type="match status" value="1"/>
</dbReference>
<keyword evidence="11" id="KW-1133">Transmembrane helix</keyword>
<dbReference type="Gene3D" id="6.10.340.10">
    <property type="match status" value="1"/>
</dbReference>
<dbReference type="Gene3D" id="1.10.287.130">
    <property type="match status" value="1"/>
</dbReference>
<dbReference type="InterPro" id="IPR003594">
    <property type="entry name" value="HATPase_dom"/>
</dbReference>
<dbReference type="InterPro" id="IPR003660">
    <property type="entry name" value="HAMP_dom"/>
</dbReference>
<comment type="subcellular location">
    <subcellularLocation>
        <location evidence="2">Membrane</location>
    </subcellularLocation>
</comment>
<dbReference type="InterPro" id="IPR011006">
    <property type="entry name" value="CheY-like_superfamily"/>
</dbReference>
<dbReference type="EMBL" id="JACADJ010000116">
    <property type="protein sequence ID" value="NWH06807.1"/>
    <property type="molecule type" value="Genomic_DNA"/>
</dbReference>
<dbReference type="SUPFAM" id="SSF47384">
    <property type="entry name" value="Homodimeric domain of signal transducing histidine kinase"/>
    <property type="match status" value="1"/>
</dbReference>
<dbReference type="InterPro" id="IPR004358">
    <property type="entry name" value="Sig_transdc_His_kin-like_C"/>
</dbReference>
<evidence type="ECO:0000313" key="16">
    <source>
        <dbReference type="Proteomes" id="UP000553343"/>
    </source>
</evidence>
<dbReference type="SMART" id="SM00388">
    <property type="entry name" value="HisKA"/>
    <property type="match status" value="1"/>
</dbReference>
<dbReference type="PRINTS" id="PR00344">
    <property type="entry name" value="BCTRLSENSOR"/>
</dbReference>
<dbReference type="EC" id="2.7.13.3" evidence="3"/>
<dbReference type="SUPFAM" id="SSF55874">
    <property type="entry name" value="ATPase domain of HSP90 chaperone/DNA topoisomerase II/histidine kinase"/>
    <property type="match status" value="1"/>
</dbReference>
<reference evidence="15 16" key="1">
    <citation type="submission" date="2020-06" db="EMBL/GenBank/DDBJ databases">
        <title>High-quality draft genome of sulfate reducer Desulfobacter latus type strain AcrS2 isolated from marine sediment.</title>
        <authorList>
            <person name="Hoppe M."/>
            <person name="Larsen C.K."/>
            <person name="Marshall I.P.G."/>
            <person name="Schramm A."/>
            <person name="Marietou A.G."/>
        </authorList>
    </citation>
    <scope>NUCLEOTIDE SEQUENCE [LARGE SCALE GENOMIC DNA]</scope>
    <source>
        <strain evidence="15 16">AcRS2</strain>
    </source>
</reference>
<keyword evidence="9" id="KW-0902">Two-component regulatory system</keyword>
<keyword evidence="11" id="KW-0472">Membrane</keyword>
<evidence type="ECO:0000256" key="3">
    <source>
        <dbReference type="ARBA" id="ARBA00012438"/>
    </source>
</evidence>
<keyword evidence="16" id="KW-1185">Reference proteome</keyword>
<dbReference type="SMART" id="SM00448">
    <property type="entry name" value="REC"/>
    <property type="match status" value="1"/>
</dbReference>
<dbReference type="PROSITE" id="PS50885">
    <property type="entry name" value="HAMP"/>
    <property type="match status" value="1"/>
</dbReference>
<keyword evidence="4 10" id="KW-0597">Phosphoprotein</keyword>
<keyword evidence="6" id="KW-0547">Nucleotide-binding</keyword>
<keyword evidence="11" id="KW-0812">Transmembrane</keyword>
<protein>
    <recommendedName>
        <fullName evidence="3">histidine kinase</fullName>
        <ecNumber evidence="3">2.7.13.3</ecNumber>
    </recommendedName>
</protein>
<evidence type="ECO:0000259" key="13">
    <source>
        <dbReference type="PROSITE" id="PS50110"/>
    </source>
</evidence>
<dbReference type="InterPro" id="IPR005467">
    <property type="entry name" value="His_kinase_dom"/>
</dbReference>
<dbReference type="SMART" id="SM00304">
    <property type="entry name" value="HAMP"/>
    <property type="match status" value="1"/>
</dbReference>
<dbReference type="Pfam" id="PF00072">
    <property type="entry name" value="Response_reg"/>
    <property type="match status" value="1"/>
</dbReference>
<dbReference type="Gene3D" id="3.30.450.20">
    <property type="entry name" value="PAS domain"/>
    <property type="match status" value="1"/>
</dbReference>
<feature type="transmembrane region" description="Helical" evidence="11">
    <location>
        <begin position="12"/>
        <end position="34"/>
    </location>
</feature>
<evidence type="ECO:0000256" key="1">
    <source>
        <dbReference type="ARBA" id="ARBA00000085"/>
    </source>
</evidence>
<dbReference type="Gene3D" id="3.30.565.10">
    <property type="entry name" value="Histidine kinase-like ATPase, C-terminal domain"/>
    <property type="match status" value="1"/>
</dbReference>
<evidence type="ECO:0000256" key="7">
    <source>
        <dbReference type="ARBA" id="ARBA00022777"/>
    </source>
</evidence>
<dbReference type="Pfam" id="PF02518">
    <property type="entry name" value="HATPase_c"/>
    <property type="match status" value="1"/>
</dbReference>
<feature type="domain" description="HAMP" evidence="14">
    <location>
        <begin position="300"/>
        <end position="352"/>
    </location>
</feature>
<dbReference type="Pfam" id="PF00512">
    <property type="entry name" value="HisKA"/>
    <property type="match status" value="1"/>
</dbReference>
<dbReference type="SUPFAM" id="SSF55785">
    <property type="entry name" value="PYP-like sensor domain (PAS domain)"/>
    <property type="match status" value="1"/>
</dbReference>
<evidence type="ECO:0000256" key="10">
    <source>
        <dbReference type="PROSITE-ProRule" id="PRU00169"/>
    </source>
</evidence>
<evidence type="ECO:0000256" key="9">
    <source>
        <dbReference type="ARBA" id="ARBA00023012"/>
    </source>
</evidence>
<evidence type="ECO:0000256" key="8">
    <source>
        <dbReference type="ARBA" id="ARBA00022840"/>
    </source>
</evidence>
<dbReference type="GO" id="GO:0005524">
    <property type="term" value="F:ATP binding"/>
    <property type="evidence" value="ECO:0007669"/>
    <property type="project" value="UniProtKB-KW"/>
</dbReference>
<evidence type="ECO:0000313" key="15">
    <source>
        <dbReference type="EMBL" id="NWH06807.1"/>
    </source>
</evidence>
<keyword evidence="7" id="KW-0418">Kinase</keyword>
<evidence type="ECO:0000256" key="5">
    <source>
        <dbReference type="ARBA" id="ARBA00022679"/>
    </source>
</evidence>
<keyword evidence="5" id="KW-0808">Transferase</keyword>
<evidence type="ECO:0000256" key="11">
    <source>
        <dbReference type="SAM" id="Phobius"/>
    </source>
</evidence>
<dbReference type="InterPro" id="IPR001789">
    <property type="entry name" value="Sig_transdc_resp-reg_receiver"/>
</dbReference>
<evidence type="ECO:0000259" key="12">
    <source>
        <dbReference type="PROSITE" id="PS50109"/>
    </source>
</evidence>
<feature type="transmembrane region" description="Helical" evidence="11">
    <location>
        <begin position="278"/>
        <end position="298"/>
    </location>
</feature>